<feature type="compositionally biased region" description="Low complexity" evidence="1">
    <location>
        <begin position="134"/>
        <end position="150"/>
    </location>
</feature>
<organism evidence="2">
    <name type="scientific">Oryza sativa subsp. japonica</name>
    <name type="common">Rice</name>
    <dbReference type="NCBI Taxonomy" id="39947"/>
    <lineage>
        <taxon>Eukaryota</taxon>
        <taxon>Viridiplantae</taxon>
        <taxon>Streptophyta</taxon>
        <taxon>Embryophyta</taxon>
        <taxon>Tracheophyta</taxon>
        <taxon>Spermatophyta</taxon>
        <taxon>Magnoliopsida</taxon>
        <taxon>Liliopsida</taxon>
        <taxon>Poales</taxon>
        <taxon>Poaceae</taxon>
        <taxon>BOP clade</taxon>
        <taxon>Oryzoideae</taxon>
        <taxon>Oryzeae</taxon>
        <taxon>Oryzinae</taxon>
        <taxon>Oryza</taxon>
        <taxon>Oryza sativa</taxon>
    </lineage>
</organism>
<accession>A3C8W2</accession>
<dbReference type="Proteomes" id="UP000007752">
    <property type="component" value="Chromosome 11"/>
</dbReference>
<feature type="region of interest" description="Disordered" evidence="1">
    <location>
        <begin position="86"/>
        <end position="150"/>
    </location>
</feature>
<dbReference type="AlphaFoldDB" id="A3C8W2"/>
<dbReference type="EMBL" id="CM000148">
    <property type="protein sequence ID" value="EAZ17525.1"/>
    <property type="molecule type" value="Genomic_DNA"/>
</dbReference>
<protein>
    <submittedName>
        <fullName evidence="2">Uncharacterized protein</fullName>
    </submittedName>
</protein>
<evidence type="ECO:0000256" key="1">
    <source>
        <dbReference type="SAM" id="MobiDB-lite"/>
    </source>
</evidence>
<sequence length="150" mass="15370">MASRTTTSTRVEVAIKMSYLVVVLAIASLSACRVDATSRSLLVTGGQAAAPAPVWSFGALPPLIEPAVVEPPTAVAPVHAVAVGEAPPPLKEESGSGHVKKSKHKDEERAPPPKKHHEKAPPKSKHHGPPRSTGSAGAFAAGAAARVVHP</sequence>
<reference evidence="2" key="2">
    <citation type="submission" date="2008-12" db="EMBL/GenBank/DDBJ databases">
        <title>Improved gene annotation of the rice (Oryza sativa) genomes.</title>
        <authorList>
            <person name="Wang J."/>
            <person name="Li R."/>
            <person name="Fan W."/>
            <person name="Huang Q."/>
            <person name="Zhang J."/>
            <person name="Zhou Y."/>
            <person name="Hu Y."/>
            <person name="Zi S."/>
            <person name="Li J."/>
            <person name="Ni P."/>
            <person name="Zheng H."/>
            <person name="Zhang Y."/>
            <person name="Zhao M."/>
            <person name="Hao Q."/>
            <person name="McDermott J."/>
            <person name="Samudrala R."/>
            <person name="Kristiansen K."/>
            <person name="Wong G.K.-S."/>
        </authorList>
    </citation>
    <scope>NUCLEOTIDE SEQUENCE</scope>
</reference>
<dbReference type="PROSITE" id="PS51257">
    <property type="entry name" value="PROKAR_LIPOPROTEIN"/>
    <property type="match status" value="1"/>
</dbReference>
<proteinExistence type="predicted"/>
<evidence type="ECO:0000313" key="2">
    <source>
        <dbReference type="EMBL" id="EAZ17525.1"/>
    </source>
</evidence>
<reference evidence="2" key="1">
    <citation type="journal article" date="2005" name="PLoS Biol.">
        <title>The genomes of Oryza sativa: a history of duplications.</title>
        <authorList>
            <person name="Yu J."/>
            <person name="Wang J."/>
            <person name="Lin W."/>
            <person name="Li S."/>
            <person name="Li H."/>
            <person name="Zhou J."/>
            <person name="Ni P."/>
            <person name="Dong W."/>
            <person name="Hu S."/>
            <person name="Zeng C."/>
            <person name="Zhang J."/>
            <person name="Zhang Y."/>
            <person name="Li R."/>
            <person name="Xu Z."/>
            <person name="Li S."/>
            <person name="Li X."/>
            <person name="Zheng H."/>
            <person name="Cong L."/>
            <person name="Lin L."/>
            <person name="Yin J."/>
            <person name="Geng J."/>
            <person name="Li G."/>
            <person name="Shi J."/>
            <person name="Liu J."/>
            <person name="Lv H."/>
            <person name="Li J."/>
            <person name="Wang J."/>
            <person name="Deng Y."/>
            <person name="Ran L."/>
            <person name="Shi X."/>
            <person name="Wang X."/>
            <person name="Wu Q."/>
            <person name="Li C."/>
            <person name="Ren X."/>
            <person name="Wang J."/>
            <person name="Wang X."/>
            <person name="Li D."/>
            <person name="Liu D."/>
            <person name="Zhang X."/>
            <person name="Ji Z."/>
            <person name="Zhao W."/>
            <person name="Sun Y."/>
            <person name="Zhang Z."/>
            <person name="Bao J."/>
            <person name="Han Y."/>
            <person name="Dong L."/>
            <person name="Ji J."/>
            <person name="Chen P."/>
            <person name="Wu S."/>
            <person name="Liu J."/>
            <person name="Xiao Y."/>
            <person name="Bu D."/>
            <person name="Tan J."/>
            <person name="Yang L."/>
            <person name="Ye C."/>
            <person name="Zhang J."/>
            <person name="Xu J."/>
            <person name="Zhou Y."/>
            <person name="Yu Y."/>
            <person name="Zhang B."/>
            <person name="Zhuang S."/>
            <person name="Wei H."/>
            <person name="Liu B."/>
            <person name="Lei M."/>
            <person name="Yu H."/>
            <person name="Li Y."/>
            <person name="Xu H."/>
            <person name="Wei S."/>
            <person name="He X."/>
            <person name="Fang L."/>
            <person name="Zhang Z."/>
            <person name="Zhang Y."/>
            <person name="Huang X."/>
            <person name="Su Z."/>
            <person name="Tong W."/>
            <person name="Li J."/>
            <person name="Tong Z."/>
            <person name="Li S."/>
            <person name="Ye J."/>
            <person name="Wang L."/>
            <person name="Fang L."/>
            <person name="Lei T."/>
            <person name="Chen C."/>
            <person name="Chen H."/>
            <person name="Xu Z."/>
            <person name="Li H."/>
            <person name="Huang H."/>
            <person name="Zhang F."/>
            <person name="Xu H."/>
            <person name="Li N."/>
            <person name="Zhao C."/>
            <person name="Li S."/>
            <person name="Dong L."/>
            <person name="Huang Y."/>
            <person name="Li L."/>
            <person name="Xi Y."/>
            <person name="Qi Q."/>
            <person name="Li W."/>
            <person name="Zhang B."/>
            <person name="Hu W."/>
            <person name="Zhang Y."/>
            <person name="Tian X."/>
            <person name="Jiao Y."/>
            <person name="Liang X."/>
            <person name="Jin J."/>
            <person name="Gao L."/>
            <person name="Zheng W."/>
            <person name="Hao B."/>
            <person name="Liu S."/>
            <person name="Wang W."/>
            <person name="Yuan L."/>
            <person name="Cao M."/>
            <person name="McDermott J."/>
            <person name="Samudrala R."/>
            <person name="Wang J."/>
            <person name="Wong G.K."/>
            <person name="Yang H."/>
        </authorList>
    </citation>
    <scope>NUCLEOTIDE SEQUENCE [LARGE SCALE GENOMIC DNA]</scope>
</reference>
<feature type="compositionally biased region" description="Basic residues" evidence="1">
    <location>
        <begin position="112"/>
        <end position="129"/>
    </location>
</feature>
<gene>
    <name evidence="2" type="ORF">OsJ_33057</name>
</gene>
<name>A3C8W2_ORYSJ</name>